<name>A0A832CUQ7_9BACT</name>
<dbReference type="InterPro" id="IPR052016">
    <property type="entry name" value="Bact_Sigma-Reg"/>
</dbReference>
<dbReference type="PANTHER" id="PTHR43156">
    <property type="entry name" value="STAGE II SPORULATION PROTEIN E-RELATED"/>
    <property type="match status" value="1"/>
</dbReference>
<evidence type="ECO:0000259" key="3">
    <source>
        <dbReference type="SMART" id="SM00331"/>
    </source>
</evidence>
<dbReference type="SUPFAM" id="SSF50156">
    <property type="entry name" value="PDZ domain-like"/>
    <property type="match status" value="1"/>
</dbReference>
<dbReference type="InterPro" id="IPR036034">
    <property type="entry name" value="PDZ_sf"/>
</dbReference>
<dbReference type="InterPro" id="IPR003018">
    <property type="entry name" value="GAF"/>
</dbReference>
<keyword evidence="2" id="KW-0812">Transmembrane</keyword>
<feature type="transmembrane region" description="Helical" evidence="2">
    <location>
        <begin position="12"/>
        <end position="33"/>
    </location>
</feature>
<sequence>MKRIKAYIIKHKVSIVKLITIFLALIALTNIYITLKVNVTSNDECLWLGERVSADSVAYFFRSVKVDGVTWQAGIRDGDQLLKINDYVVRNDQVAQSVLNLVEEGKYADYLVKKPDGTLLQTKVKIKKLIAFGALTFNISALFWLVIGFLVFIAKPDGRQQKLFFLIGVFFVFSTFFNLFPQTAKLFEFISQHQILSFIIYIVASIGVSALPFAFLYFIWIFFKPLNIAQKRWIKILFVVLPCLAFIYSMSLLPEMYSMSPDFFMQSRKFQNLMGIINTITYSIAGITLIVIYFKEKDKQARKPILLIILSFALSFAIQIYISTIAPVLADTIFNSPEYYAPVILLILVPIIFAYAIFKYHLLDMSAVVMNTVFYSVATATVVAIYFLSVYGLGHSLSNLFGADSQGIIAIILFTIFAIRFQSTKDKALKIITQKFYPEQFAYQNVLIKFSNEIPTVVGKENILNLTLKTFVDSLRIKKFAILLSDSKSNSLKLIKQFGFNNKDCELNLTSVQKYFEEKQLVSAYPEISREDFENLFGEKAKVLIEEEIYTIIPLIVKSRIVGVLLFGLKYSGSQFSGKDIELLYAAANQLAISIENARLYQSEVEKQKIEHDLELARNIQKGLLPACVPELNGLDICGEMIPAMHVGGDYYDLIPIDNKRIFIAIGDVSGKGLSASLYMTKLQTIIKLYCKDGSSPKEILTETNKLIYESLEPGAFITMTLALFDTENMKVKFCRAGHLPVLFFENNEAKFLRTNGIALGLDGGSLFENNLEEFEMDIRSGQIFSFFTDGITETMNDKNDLFGEERLLKIFNNNSYLHSADIMNKIDSEIQLFRNNAEQHDDMTMVIVKVK</sequence>
<keyword evidence="2" id="KW-0472">Membrane</keyword>
<dbReference type="AlphaFoldDB" id="A0A832CUQ7"/>
<dbReference type="InterPro" id="IPR001932">
    <property type="entry name" value="PPM-type_phosphatase-like_dom"/>
</dbReference>
<reference evidence="4" key="1">
    <citation type="journal article" date="2020" name="mSystems">
        <title>Genome- and Community-Level Interaction Insights into Carbon Utilization and Element Cycling Functions of Hydrothermarchaeota in Hydrothermal Sediment.</title>
        <authorList>
            <person name="Zhou Z."/>
            <person name="Liu Y."/>
            <person name="Xu W."/>
            <person name="Pan J."/>
            <person name="Luo Z.H."/>
            <person name="Li M."/>
        </authorList>
    </citation>
    <scope>NUCLEOTIDE SEQUENCE [LARGE SCALE GENOMIC DNA]</scope>
    <source>
        <strain evidence="4">SpSt-500</strain>
    </source>
</reference>
<dbReference type="GO" id="GO:0016791">
    <property type="term" value="F:phosphatase activity"/>
    <property type="evidence" value="ECO:0007669"/>
    <property type="project" value="TreeGrafter"/>
</dbReference>
<dbReference type="InterPro" id="IPR029016">
    <property type="entry name" value="GAF-like_dom_sf"/>
</dbReference>
<feature type="transmembrane region" description="Helical" evidence="2">
    <location>
        <begin position="365"/>
        <end position="388"/>
    </location>
</feature>
<feature type="transmembrane region" description="Helical" evidence="2">
    <location>
        <begin position="163"/>
        <end position="180"/>
    </location>
</feature>
<comment type="caution">
    <text evidence="4">The sequence shown here is derived from an EMBL/GenBank/DDBJ whole genome shotgun (WGS) entry which is preliminary data.</text>
</comment>
<dbReference type="SMART" id="SM00331">
    <property type="entry name" value="PP2C_SIG"/>
    <property type="match status" value="1"/>
</dbReference>
<feature type="transmembrane region" description="Helical" evidence="2">
    <location>
        <begin position="306"/>
        <end position="327"/>
    </location>
</feature>
<feature type="transmembrane region" description="Helical" evidence="2">
    <location>
        <begin position="400"/>
        <end position="421"/>
    </location>
</feature>
<proteinExistence type="predicted"/>
<evidence type="ECO:0000313" key="4">
    <source>
        <dbReference type="EMBL" id="HGT46471.1"/>
    </source>
</evidence>
<feature type="transmembrane region" description="Helical" evidence="2">
    <location>
        <begin position="339"/>
        <end position="358"/>
    </location>
</feature>
<dbReference type="SUPFAM" id="SSF55781">
    <property type="entry name" value="GAF domain-like"/>
    <property type="match status" value="1"/>
</dbReference>
<evidence type="ECO:0000256" key="2">
    <source>
        <dbReference type="SAM" id="Phobius"/>
    </source>
</evidence>
<dbReference type="Pfam" id="PF13492">
    <property type="entry name" value="GAF_3"/>
    <property type="match status" value="1"/>
</dbReference>
<dbReference type="Pfam" id="PF07228">
    <property type="entry name" value="SpoIIE"/>
    <property type="match status" value="1"/>
</dbReference>
<feature type="domain" description="PPM-type phosphatase" evidence="3">
    <location>
        <begin position="632"/>
        <end position="851"/>
    </location>
</feature>
<dbReference type="Gene3D" id="3.30.450.40">
    <property type="match status" value="1"/>
</dbReference>
<accession>A0A832CUQ7</accession>
<feature type="transmembrane region" description="Helical" evidence="2">
    <location>
        <begin position="195"/>
        <end position="221"/>
    </location>
</feature>
<feature type="transmembrane region" description="Helical" evidence="2">
    <location>
        <begin position="273"/>
        <end position="294"/>
    </location>
</feature>
<protein>
    <recommendedName>
        <fullName evidence="3">PPM-type phosphatase domain-containing protein</fullName>
    </recommendedName>
</protein>
<dbReference type="Gene3D" id="3.60.40.10">
    <property type="entry name" value="PPM-type phosphatase domain"/>
    <property type="match status" value="1"/>
</dbReference>
<feature type="transmembrane region" description="Helical" evidence="2">
    <location>
        <begin position="233"/>
        <end position="253"/>
    </location>
</feature>
<dbReference type="InterPro" id="IPR036457">
    <property type="entry name" value="PPM-type-like_dom_sf"/>
</dbReference>
<keyword evidence="1" id="KW-0378">Hydrolase</keyword>
<gene>
    <name evidence="4" type="ORF">ENS56_00350</name>
</gene>
<feature type="transmembrane region" description="Helical" evidence="2">
    <location>
        <begin position="129"/>
        <end position="151"/>
    </location>
</feature>
<evidence type="ECO:0000256" key="1">
    <source>
        <dbReference type="ARBA" id="ARBA00022801"/>
    </source>
</evidence>
<dbReference type="EMBL" id="DSVI01000003">
    <property type="protein sequence ID" value="HGT46471.1"/>
    <property type="molecule type" value="Genomic_DNA"/>
</dbReference>
<organism evidence="4">
    <name type="scientific">Ignavibacterium album</name>
    <dbReference type="NCBI Taxonomy" id="591197"/>
    <lineage>
        <taxon>Bacteria</taxon>
        <taxon>Pseudomonadati</taxon>
        <taxon>Ignavibacteriota</taxon>
        <taxon>Ignavibacteria</taxon>
        <taxon>Ignavibacteriales</taxon>
        <taxon>Ignavibacteriaceae</taxon>
        <taxon>Ignavibacterium</taxon>
    </lineage>
</organism>
<dbReference type="PANTHER" id="PTHR43156:SF2">
    <property type="entry name" value="STAGE II SPORULATION PROTEIN E"/>
    <property type="match status" value="1"/>
</dbReference>
<keyword evidence="2" id="KW-1133">Transmembrane helix</keyword>